<evidence type="ECO:0000256" key="1">
    <source>
        <dbReference type="SAM" id="SignalP"/>
    </source>
</evidence>
<accession>A0ABW3M9T0</accession>
<protein>
    <submittedName>
        <fullName evidence="2">Peptidase inhibitor family I36 protein</fullName>
    </submittedName>
</protein>
<feature type="chain" id="PRO_5046912020" evidence="1">
    <location>
        <begin position="30"/>
        <end position="139"/>
    </location>
</feature>
<feature type="signal peptide" evidence="1">
    <location>
        <begin position="1"/>
        <end position="29"/>
    </location>
</feature>
<name>A0ABW3M9T0_9PSEU</name>
<keyword evidence="1" id="KW-0732">Signal</keyword>
<dbReference type="EMBL" id="JBHTIS010000938">
    <property type="protein sequence ID" value="MFD1047127.1"/>
    <property type="molecule type" value="Genomic_DNA"/>
</dbReference>
<keyword evidence="3" id="KW-1185">Reference proteome</keyword>
<evidence type="ECO:0000313" key="2">
    <source>
        <dbReference type="EMBL" id="MFD1047127.1"/>
    </source>
</evidence>
<dbReference type="Proteomes" id="UP001597045">
    <property type="component" value="Unassembled WGS sequence"/>
</dbReference>
<evidence type="ECO:0000313" key="3">
    <source>
        <dbReference type="Proteomes" id="UP001597045"/>
    </source>
</evidence>
<comment type="caution">
    <text evidence="2">The sequence shown here is derived from an EMBL/GenBank/DDBJ whole genome shotgun (WGS) entry which is preliminary data.</text>
</comment>
<sequence length="139" mass="15200">MAVRKKLAALGVGVLSAAALLAAPGVASATTWDSCKPHTSCYFSDSDGGGLIWTAPSSGRWDLRRDVNPPFNDQISSVWNRGGGPVRLYNWTGSYWEWVATAEVGQQLNWYHRQWPFPSDKENDIVDLVCVDVASTVCP</sequence>
<dbReference type="Pfam" id="PF03995">
    <property type="entry name" value="Inhibitor_I36"/>
    <property type="match status" value="1"/>
</dbReference>
<reference evidence="3" key="1">
    <citation type="journal article" date="2019" name="Int. J. Syst. Evol. Microbiol.">
        <title>The Global Catalogue of Microorganisms (GCM) 10K type strain sequencing project: providing services to taxonomists for standard genome sequencing and annotation.</title>
        <authorList>
            <consortium name="The Broad Institute Genomics Platform"/>
            <consortium name="The Broad Institute Genome Sequencing Center for Infectious Disease"/>
            <person name="Wu L."/>
            <person name="Ma J."/>
        </authorList>
    </citation>
    <scope>NUCLEOTIDE SEQUENCE [LARGE SCALE GENOMIC DNA]</scope>
    <source>
        <strain evidence="3">JCM 31486</strain>
    </source>
</reference>
<organism evidence="2 3">
    <name type="scientific">Kibdelosporangium lantanae</name>
    <dbReference type="NCBI Taxonomy" id="1497396"/>
    <lineage>
        <taxon>Bacteria</taxon>
        <taxon>Bacillati</taxon>
        <taxon>Actinomycetota</taxon>
        <taxon>Actinomycetes</taxon>
        <taxon>Pseudonocardiales</taxon>
        <taxon>Pseudonocardiaceae</taxon>
        <taxon>Kibdelosporangium</taxon>
    </lineage>
</organism>
<proteinExistence type="predicted"/>
<gene>
    <name evidence="2" type="ORF">ACFQ1S_17000</name>
</gene>